<feature type="transmembrane region" description="Helical" evidence="6">
    <location>
        <begin position="104"/>
        <end position="128"/>
    </location>
</feature>
<dbReference type="InterPro" id="IPR000917">
    <property type="entry name" value="Sulfatase_N"/>
</dbReference>
<dbReference type="eggNOG" id="COG1368">
    <property type="taxonomic scope" value="Bacteria"/>
</dbReference>
<evidence type="ECO:0000256" key="4">
    <source>
        <dbReference type="ARBA" id="ARBA00022989"/>
    </source>
</evidence>
<comment type="subcellular location">
    <subcellularLocation>
        <location evidence="1">Cell membrane</location>
        <topology evidence="1">Multi-pass membrane protein</topology>
    </subcellularLocation>
</comment>
<dbReference type="PANTHER" id="PTHR47371">
    <property type="entry name" value="LIPOTEICHOIC ACID SYNTHASE"/>
    <property type="match status" value="1"/>
</dbReference>
<evidence type="ECO:0000256" key="1">
    <source>
        <dbReference type="ARBA" id="ARBA00004651"/>
    </source>
</evidence>
<keyword evidence="9" id="KW-1185">Reference proteome</keyword>
<dbReference type="InterPro" id="IPR050448">
    <property type="entry name" value="OpgB/LTA_synthase_biosynth"/>
</dbReference>
<evidence type="ECO:0000256" key="2">
    <source>
        <dbReference type="ARBA" id="ARBA00022475"/>
    </source>
</evidence>
<dbReference type="AlphaFoldDB" id="T2GFC0"/>
<sequence length="514" mass="56179">MLHPAVALLLAVVVGLVMHRVDAVQHRWKTLDHLIDGLPAALVAVLFLVLLALTGRPVISLLLVAGGTVLLSVVNRLKRQLFHEPIVFLDAALCMQVIRHPGFYVPYLFPPPVLLGGLLLTGGLAWLWTQEPAVHAGWRWLAVTALGIGAAVVAQLGVIFLPSRREAAVPLLEQYPPTLDANEDFARFGLLASLVLHGLWHVHLRGREGRPGVPRFEDGARSQPMQHAPVCSAHAPHLVLVQAESFFDIRRHLPTAPASLLSNLDTLRQPEHGGTGGPFLVQTHGAYTMRTEFSVLTGLPLHTLGTDAFNPYFTASRRPVWSLAWALQQAGYRTACIHPFYLSFFRRNRVLPHLGFQELHGIETFADAPHCGPYVSDAALAEAVLRWLAASSEPAFVFVITMEAHGPWKPGRLPGGETAMDVYLQHLQHTDAMFGRLARGLQDLERPAWLCGYGDHVGCLPEATGGKAAARVRDAIVPTDWLLWSSRPEICPPLPAQHAVRPEALGALLRQVAG</sequence>
<keyword evidence="3 6" id="KW-0812">Transmembrane</keyword>
<feature type="transmembrane region" description="Helical" evidence="6">
    <location>
        <begin position="47"/>
        <end position="74"/>
    </location>
</feature>
<evidence type="ECO:0000256" key="6">
    <source>
        <dbReference type="SAM" id="Phobius"/>
    </source>
</evidence>
<feature type="transmembrane region" description="Helical" evidence="6">
    <location>
        <begin position="140"/>
        <end position="161"/>
    </location>
</feature>
<reference evidence="9" key="2">
    <citation type="submission" date="2013-07" db="EMBL/GenBank/DDBJ databases">
        <authorList>
            <person name="Morais-Silva F.O."/>
            <person name="Rezende A.M."/>
            <person name="Pimentel C."/>
            <person name="Resende D.M."/>
            <person name="Santos C.I."/>
            <person name="Clemente C."/>
            <person name="de Oliveira L.M."/>
            <person name="da Silva S.M."/>
            <person name="Costa D.A."/>
            <person name="Varela-Raposo A."/>
            <person name="Horacio E.C.A."/>
            <person name="Matos M."/>
            <person name="Flores O."/>
            <person name="Ruiz J.C."/>
            <person name="Rodrigues-Pousada C."/>
        </authorList>
    </citation>
    <scope>NUCLEOTIDE SEQUENCE [LARGE SCALE GENOMIC DNA]</scope>
    <source>
        <strain evidence="9">ATCC 19364 / DSM 1382 / NCIMB 9332 / VKM B-1759</strain>
        <plasmid evidence="9">Plasmid</plasmid>
    </source>
</reference>
<evidence type="ECO:0000259" key="7">
    <source>
        <dbReference type="Pfam" id="PF00884"/>
    </source>
</evidence>
<dbReference type="Proteomes" id="UP000016587">
    <property type="component" value="Plasmid unnamed"/>
</dbReference>
<dbReference type="KEGG" id="dgg:DGI_4064"/>
<keyword evidence="2" id="KW-1003">Cell membrane</keyword>
<dbReference type="InterPro" id="IPR017850">
    <property type="entry name" value="Alkaline_phosphatase_core_sf"/>
</dbReference>
<accession>T2GFC0</accession>
<protein>
    <submittedName>
        <fullName evidence="8">Sulfatase</fullName>
    </submittedName>
</protein>
<evidence type="ECO:0000313" key="8">
    <source>
        <dbReference type="EMBL" id="AGW15275.1"/>
    </source>
</evidence>
<organism evidence="8 9">
    <name type="scientific">Megalodesulfovibrio gigas (strain ATCC 19364 / DSM 1382 / NCIMB 9332 / VKM B-1759)</name>
    <name type="common">Desulfovibrio gigas</name>
    <dbReference type="NCBI Taxonomy" id="1121448"/>
    <lineage>
        <taxon>Bacteria</taxon>
        <taxon>Pseudomonadati</taxon>
        <taxon>Thermodesulfobacteriota</taxon>
        <taxon>Desulfovibrionia</taxon>
        <taxon>Desulfovibrionales</taxon>
        <taxon>Desulfovibrionaceae</taxon>
        <taxon>Megalodesulfovibrio</taxon>
    </lineage>
</organism>
<dbReference type="Pfam" id="PF00884">
    <property type="entry name" value="Sulfatase"/>
    <property type="match status" value="1"/>
</dbReference>
<dbReference type="SUPFAM" id="SSF53649">
    <property type="entry name" value="Alkaline phosphatase-like"/>
    <property type="match status" value="1"/>
</dbReference>
<reference evidence="8 9" key="1">
    <citation type="journal article" date="2013" name="J. Bacteriol.">
        <title>Roles of HynAB and Ech, the only two hydrogenases found in the model sulfate reducer Desulfovibrio gigas.</title>
        <authorList>
            <person name="Morais-Silva F.O."/>
            <person name="Santos C.I."/>
            <person name="Rodrigues R."/>
            <person name="Pereira I.A."/>
            <person name="Rodrigues-Pousada C."/>
        </authorList>
    </citation>
    <scope>NUCLEOTIDE SEQUENCE [LARGE SCALE GENOMIC DNA]</scope>
    <source>
        <strain evidence="9">ATCC 19364 / DSM 1382 / NCIMB 9332 / VKM B-1759</strain>
        <plasmid evidence="9">Plasmid</plasmid>
    </source>
</reference>
<gene>
    <name evidence="8" type="ORF">DGI_4064</name>
</gene>
<evidence type="ECO:0000256" key="3">
    <source>
        <dbReference type="ARBA" id="ARBA00022692"/>
    </source>
</evidence>
<dbReference type="PANTHER" id="PTHR47371:SF3">
    <property type="entry name" value="PHOSPHOGLYCEROL TRANSFERASE I"/>
    <property type="match status" value="1"/>
</dbReference>
<dbReference type="Gene3D" id="3.40.720.10">
    <property type="entry name" value="Alkaline Phosphatase, subunit A"/>
    <property type="match status" value="1"/>
</dbReference>
<dbReference type="PATRIC" id="fig|1121448.10.peg.3559"/>
<keyword evidence="8" id="KW-0614">Plasmid</keyword>
<dbReference type="CDD" id="cd16015">
    <property type="entry name" value="LTA_synthase"/>
    <property type="match status" value="1"/>
</dbReference>
<keyword evidence="5 6" id="KW-0472">Membrane</keyword>
<geneLocation type="plasmid" evidence="9"/>
<dbReference type="OrthoDB" id="5363296at2"/>
<dbReference type="HOGENOM" id="CLU_023230_0_0_7"/>
<proteinExistence type="predicted"/>
<name>T2GFC0_MEGG1</name>
<evidence type="ECO:0000313" key="9">
    <source>
        <dbReference type="Proteomes" id="UP000016587"/>
    </source>
</evidence>
<evidence type="ECO:0000256" key="5">
    <source>
        <dbReference type="ARBA" id="ARBA00023136"/>
    </source>
</evidence>
<dbReference type="RefSeq" id="WP_021758469.1">
    <property type="nucleotide sequence ID" value="NC_022436.1"/>
</dbReference>
<feature type="domain" description="Sulfatase N-terminal" evidence="7">
    <location>
        <begin position="236"/>
        <end position="462"/>
    </location>
</feature>
<dbReference type="GO" id="GO:0005886">
    <property type="term" value="C:plasma membrane"/>
    <property type="evidence" value="ECO:0007669"/>
    <property type="project" value="UniProtKB-SubCell"/>
</dbReference>
<keyword evidence="4 6" id="KW-1133">Transmembrane helix</keyword>
<dbReference type="EMBL" id="CP006586">
    <property type="protein sequence ID" value="AGW15275.1"/>
    <property type="molecule type" value="Genomic_DNA"/>
</dbReference>